<dbReference type="SUPFAM" id="SSF53474">
    <property type="entry name" value="alpha/beta-Hydrolases"/>
    <property type="match status" value="1"/>
</dbReference>
<reference evidence="2" key="1">
    <citation type="submission" date="2013-08" db="EMBL/GenBank/DDBJ databases">
        <authorList>
            <person name="Mendez C."/>
            <person name="Richter M."/>
            <person name="Ferrer M."/>
            <person name="Sanchez J."/>
        </authorList>
    </citation>
    <scope>NUCLEOTIDE SEQUENCE</scope>
</reference>
<organism evidence="2">
    <name type="scientific">mine drainage metagenome</name>
    <dbReference type="NCBI Taxonomy" id="410659"/>
    <lineage>
        <taxon>unclassified sequences</taxon>
        <taxon>metagenomes</taxon>
        <taxon>ecological metagenomes</taxon>
    </lineage>
</organism>
<keyword evidence="2" id="KW-0378">Hydrolase</keyword>
<proteinExistence type="predicted"/>
<protein>
    <submittedName>
        <fullName evidence="2">Dienelactone hydrolase</fullName>
    </submittedName>
</protein>
<accession>T1BSN9</accession>
<feature type="domain" description="Dienelactone hydrolase" evidence="1">
    <location>
        <begin position="5"/>
        <end position="113"/>
    </location>
</feature>
<dbReference type="Pfam" id="PF01738">
    <property type="entry name" value="DLH"/>
    <property type="match status" value="1"/>
</dbReference>
<dbReference type="InterPro" id="IPR002925">
    <property type="entry name" value="Dienelactn_hydro"/>
</dbReference>
<sequence>MGVNYGTASKDVYTAESLASACPIVSSYGAKDRSPTLPGAAARLEAALTTLGLPHDVKEYPEAGHGFMNDHDGAGDKSPLLFAVMAKLTPGSGYHEASAEDARRRIVSFFDAHLSA</sequence>
<name>T1BSN9_9ZZZZ</name>
<dbReference type="AlphaFoldDB" id="T1BSN9"/>
<comment type="caution">
    <text evidence="2">The sequence shown here is derived from an EMBL/GenBank/DDBJ whole genome shotgun (WGS) entry which is preliminary data.</text>
</comment>
<reference evidence="2" key="2">
    <citation type="journal article" date="2014" name="ISME J.">
        <title>Microbial stratification in low pH oxic and suboxic macroscopic growths along an acid mine drainage.</title>
        <authorList>
            <person name="Mendez-Garcia C."/>
            <person name="Mesa V."/>
            <person name="Sprenger R.R."/>
            <person name="Richter M."/>
            <person name="Diez M.S."/>
            <person name="Solano J."/>
            <person name="Bargiela R."/>
            <person name="Golyshina O.V."/>
            <person name="Manteca A."/>
            <person name="Ramos J.L."/>
            <person name="Gallego J.R."/>
            <person name="Llorente I."/>
            <person name="Martins Dos Santos V.A."/>
            <person name="Jensen O.N."/>
            <person name="Pelaez A.I."/>
            <person name="Sanchez J."/>
            <person name="Ferrer M."/>
        </authorList>
    </citation>
    <scope>NUCLEOTIDE SEQUENCE</scope>
</reference>
<dbReference type="InterPro" id="IPR029058">
    <property type="entry name" value="AB_hydrolase_fold"/>
</dbReference>
<evidence type="ECO:0000259" key="1">
    <source>
        <dbReference type="Pfam" id="PF01738"/>
    </source>
</evidence>
<dbReference type="EMBL" id="AUZZ01003735">
    <property type="protein sequence ID" value="EQD56194.1"/>
    <property type="molecule type" value="Genomic_DNA"/>
</dbReference>
<dbReference type="Gene3D" id="3.40.50.1820">
    <property type="entry name" value="alpha/beta hydrolase"/>
    <property type="match status" value="1"/>
</dbReference>
<gene>
    <name evidence="2" type="ORF">B2A_05377</name>
</gene>
<dbReference type="GO" id="GO:0016787">
    <property type="term" value="F:hydrolase activity"/>
    <property type="evidence" value="ECO:0007669"/>
    <property type="project" value="UniProtKB-KW"/>
</dbReference>
<evidence type="ECO:0000313" key="2">
    <source>
        <dbReference type="EMBL" id="EQD56194.1"/>
    </source>
</evidence>